<keyword evidence="2" id="KW-1185">Reference proteome</keyword>
<dbReference type="EMBL" id="GG662738">
    <property type="protein sequence ID" value="EWS75085.1"/>
    <property type="molecule type" value="Genomic_DNA"/>
</dbReference>
<evidence type="ECO:0000313" key="1">
    <source>
        <dbReference type="EMBL" id="EWS75085.1"/>
    </source>
</evidence>
<evidence type="ECO:0000313" key="2">
    <source>
        <dbReference type="Proteomes" id="UP000009168"/>
    </source>
</evidence>
<reference evidence="2" key="1">
    <citation type="journal article" date="2006" name="PLoS Biol.">
        <title>Macronuclear genome sequence of the ciliate Tetrahymena thermophila, a model eukaryote.</title>
        <authorList>
            <person name="Eisen J.A."/>
            <person name="Coyne R.S."/>
            <person name="Wu M."/>
            <person name="Wu D."/>
            <person name="Thiagarajan M."/>
            <person name="Wortman J.R."/>
            <person name="Badger J.H."/>
            <person name="Ren Q."/>
            <person name="Amedeo P."/>
            <person name="Jones K.M."/>
            <person name="Tallon L.J."/>
            <person name="Delcher A.L."/>
            <person name="Salzberg S.L."/>
            <person name="Silva J.C."/>
            <person name="Haas B.J."/>
            <person name="Majoros W.H."/>
            <person name="Farzad M."/>
            <person name="Carlton J.M."/>
            <person name="Smith R.K. Jr."/>
            <person name="Garg J."/>
            <person name="Pearlman R.E."/>
            <person name="Karrer K.M."/>
            <person name="Sun L."/>
            <person name="Manning G."/>
            <person name="Elde N.C."/>
            <person name="Turkewitz A.P."/>
            <person name="Asai D.J."/>
            <person name="Wilkes D.E."/>
            <person name="Wang Y."/>
            <person name="Cai H."/>
            <person name="Collins K."/>
            <person name="Stewart B.A."/>
            <person name="Lee S.R."/>
            <person name="Wilamowska K."/>
            <person name="Weinberg Z."/>
            <person name="Ruzzo W.L."/>
            <person name="Wloga D."/>
            <person name="Gaertig J."/>
            <person name="Frankel J."/>
            <person name="Tsao C.-C."/>
            <person name="Gorovsky M.A."/>
            <person name="Keeling P.J."/>
            <person name="Waller R.F."/>
            <person name="Patron N.J."/>
            <person name="Cherry J.M."/>
            <person name="Stover N.A."/>
            <person name="Krieger C.J."/>
            <person name="del Toro C."/>
            <person name="Ryder H.F."/>
            <person name="Williamson S.C."/>
            <person name="Barbeau R.A."/>
            <person name="Hamilton E.P."/>
            <person name="Orias E."/>
        </authorList>
    </citation>
    <scope>NUCLEOTIDE SEQUENCE [LARGE SCALE GENOMIC DNA]</scope>
    <source>
        <strain evidence="2">SB210</strain>
    </source>
</reference>
<gene>
    <name evidence="1" type="ORF">TTHERM_000450959</name>
</gene>
<sequence>MIQQIVIQTLQQKILFILIRCQQIQWKFNFEISEISIKLKYLSKSLIKFIYKLLRFLLLSFVHSFIMPKAHLTNKKERPFEKIKKLQDILSLFIQSKVPSPCVNFSVKQKFKNTEGFIVLKQNYYSTQLTFFLNVQYTNILISAP</sequence>
<dbReference type="RefSeq" id="XP_012652398.1">
    <property type="nucleotide sequence ID" value="XM_012796944.1"/>
</dbReference>
<dbReference type="InParanoid" id="W7X6T6"/>
<dbReference type="Proteomes" id="UP000009168">
    <property type="component" value="Unassembled WGS sequence"/>
</dbReference>
<protein>
    <submittedName>
        <fullName evidence="1">Uncharacterized protein</fullName>
    </submittedName>
</protein>
<organism evidence="1 2">
    <name type="scientific">Tetrahymena thermophila (strain SB210)</name>
    <dbReference type="NCBI Taxonomy" id="312017"/>
    <lineage>
        <taxon>Eukaryota</taxon>
        <taxon>Sar</taxon>
        <taxon>Alveolata</taxon>
        <taxon>Ciliophora</taxon>
        <taxon>Intramacronucleata</taxon>
        <taxon>Oligohymenophorea</taxon>
        <taxon>Hymenostomatida</taxon>
        <taxon>Tetrahymenina</taxon>
        <taxon>Tetrahymenidae</taxon>
        <taxon>Tetrahymena</taxon>
    </lineage>
</organism>
<dbReference type="GeneID" id="24439052"/>
<dbReference type="AlphaFoldDB" id="W7X6T6"/>
<accession>W7X6T6</accession>
<proteinExistence type="predicted"/>
<dbReference type="KEGG" id="tet:TTHERM_000450959"/>
<name>W7X6T6_TETTS</name>